<dbReference type="EMBL" id="KN825028">
    <property type="protein sequence ID" value="KIK95660.1"/>
    <property type="molecule type" value="Genomic_DNA"/>
</dbReference>
<dbReference type="InParanoid" id="A0A0D0E9C5"/>
<name>A0A0D0E9C5_9AGAM</name>
<dbReference type="AlphaFoldDB" id="A0A0D0E9C5"/>
<proteinExistence type="predicted"/>
<organism evidence="1 2">
    <name type="scientific">Paxillus rubicundulus Ve08.2h10</name>
    <dbReference type="NCBI Taxonomy" id="930991"/>
    <lineage>
        <taxon>Eukaryota</taxon>
        <taxon>Fungi</taxon>
        <taxon>Dikarya</taxon>
        <taxon>Basidiomycota</taxon>
        <taxon>Agaricomycotina</taxon>
        <taxon>Agaricomycetes</taxon>
        <taxon>Agaricomycetidae</taxon>
        <taxon>Boletales</taxon>
        <taxon>Paxilineae</taxon>
        <taxon>Paxillaceae</taxon>
        <taxon>Paxillus</taxon>
    </lineage>
</organism>
<evidence type="ECO:0000313" key="2">
    <source>
        <dbReference type="Proteomes" id="UP000054538"/>
    </source>
</evidence>
<accession>A0A0D0E9C5</accession>
<evidence type="ECO:0000313" key="1">
    <source>
        <dbReference type="EMBL" id="KIK95660.1"/>
    </source>
</evidence>
<protein>
    <submittedName>
        <fullName evidence="1">Uncharacterized protein</fullName>
    </submittedName>
</protein>
<reference evidence="1 2" key="1">
    <citation type="submission" date="2014-04" db="EMBL/GenBank/DDBJ databases">
        <authorList>
            <consortium name="DOE Joint Genome Institute"/>
            <person name="Kuo A."/>
            <person name="Kohler A."/>
            <person name="Jargeat P."/>
            <person name="Nagy L.G."/>
            <person name="Floudas D."/>
            <person name="Copeland A."/>
            <person name="Barry K.W."/>
            <person name="Cichocki N."/>
            <person name="Veneault-Fourrey C."/>
            <person name="LaButti K."/>
            <person name="Lindquist E.A."/>
            <person name="Lipzen A."/>
            <person name="Lundell T."/>
            <person name="Morin E."/>
            <person name="Murat C."/>
            <person name="Sun H."/>
            <person name="Tunlid A."/>
            <person name="Henrissat B."/>
            <person name="Grigoriev I.V."/>
            <person name="Hibbett D.S."/>
            <person name="Martin F."/>
            <person name="Nordberg H.P."/>
            <person name="Cantor M.N."/>
            <person name="Hua S.X."/>
        </authorList>
    </citation>
    <scope>NUCLEOTIDE SEQUENCE [LARGE SCALE GENOMIC DNA]</scope>
    <source>
        <strain evidence="1 2">Ve08.2h10</strain>
    </source>
</reference>
<reference evidence="2" key="2">
    <citation type="submission" date="2015-01" db="EMBL/GenBank/DDBJ databases">
        <title>Evolutionary Origins and Diversification of the Mycorrhizal Mutualists.</title>
        <authorList>
            <consortium name="DOE Joint Genome Institute"/>
            <consortium name="Mycorrhizal Genomics Consortium"/>
            <person name="Kohler A."/>
            <person name="Kuo A."/>
            <person name="Nagy L.G."/>
            <person name="Floudas D."/>
            <person name="Copeland A."/>
            <person name="Barry K.W."/>
            <person name="Cichocki N."/>
            <person name="Veneault-Fourrey C."/>
            <person name="LaButti K."/>
            <person name="Lindquist E.A."/>
            <person name="Lipzen A."/>
            <person name="Lundell T."/>
            <person name="Morin E."/>
            <person name="Murat C."/>
            <person name="Riley R."/>
            <person name="Ohm R."/>
            <person name="Sun H."/>
            <person name="Tunlid A."/>
            <person name="Henrissat B."/>
            <person name="Grigoriev I.V."/>
            <person name="Hibbett D.S."/>
            <person name="Martin F."/>
        </authorList>
    </citation>
    <scope>NUCLEOTIDE SEQUENCE [LARGE SCALE GENOMIC DNA]</scope>
    <source>
        <strain evidence="2">Ve08.2h10</strain>
    </source>
</reference>
<keyword evidence="2" id="KW-1185">Reference proteome</keyword>
<gene>
    <name evidence="1" type="ORF">PAXRUDRAFT_140147</name>
</gene>
<feature type="non-terminal residue" evidence="1">
    <location>
        <position position="1"/>
    </location>
</feature>
<sequence length="128" mass="14568">AETQALEEAECAQRELEDKVKFPAEEAECEHKEVEKKKPKMNNFNKATPIFNIIVPCPFQYALQKLSTFDYIDLWYFSPPGCLEASKFNRSNTDDAFYVFKIGNVLTLCSIASVKVSVMGLDMRVEGE</sequence>
<dbReference type="OrthoDB" id="2688210at2759"/>
<dbReference type="HOGENOM" id="CLU_1964828_0_0_1"/>
<dbReference type="Proteomes" id="UP000054538">
    <property type="component" value="Unassembled WGS sequence"/>
</dbReference>